<dbReference type="AlphaFoldDB" id="A0A5C3E1E9"/>
<reference evidence="2 3" key="1">
    <citation type="submission" date="2018-03" db="EMBL/GenBank/DDBJ databases">
        <authorList>
            <person name="Guldener U."/>
        </authorList>
    </citation>
    <scope>NUCLEOTIDE SEQUENCE [LARGE SCALE GENOMIC DNA]</scope>
    <source>
        <strain evidence="2 3">NBRC100155</strain>
    </source>
</reference>
<keyword evidence="3" id="KW-1185">Reference proteome</keyword>
<evidence type="ECO:0000313" key="2">
    <source>
        <dbReference type="EMBL" id="SPO23840.1"/>
    </source>
</evidence>
<dbReference type="EMBL" id="OOIN01000006">
    <property type="protein sequence ID" value="SPO23840.1"/>
    <property type="molecule type" value="Genomic_DNA"/>
</dbReference>
<proteinExistence type="predicted"/>
<gene>
    <name evidence="2" type="ORF">UTRI_03628_B</name>
</gene>
<name>A0A5C3E1E9_9BASI</name>
<feature type="chain" id="PRO_5022943769" evidence="1">
    <location>
        <begin position="21"/>
        <end position="106"/>
    </location>
</feature>
<accession>A0A5C3E1E9</accession>
<sequence>MKYFYIFFLVAFIVLQCTVANRIDDDWDILSGRFEEGRGTTLARISFESLINKERRELAQEFWDEVAMPKYREGETVYGSDWNKYYCKRVNCGQKFMDAVRILRST</sequence>
<evidence type="ECO:0000256" key="1">
    <source>
        <dbReference type="SAM" id="SignalP"/>
    </source>
</evidence>
<organism evidence="2 3">
    <name type="scientific">Ustilago trichophora</name>
    <dbReference type="NCBI Taxonomy" id="86804"/>
    <lineage>
        <taxon>Eukaryota</taxon>
        <taxon>Fungi</taxon>
        <taxon>Dikarya</taxon>
        <taxon>Basidiomycota</taxon>
        <taxon>Ustilaginomycotina</taxon>
        <taxon>Ustilaginomycetes</taxon>
        <taxon>Ustilaginales</taxon>
        <taxon>Ustilaginaceae</taxon>
        <taxon>Ustilago</taxon>
    </lineage>
</organism>
<keyword evidence="1" id="KW-0732">Signal</keyword>
<protein>
    <submittedName>
        <fullName evidence="2">Uncharacterized protein</fullName>
    </submittedName>
</protein>
<evidence type="ECO:0000313" key="3">
    <source>
        <dbReference type="Proteomes" id="UP000324022"/>
    </source>
</evidence>
<dbReference type="Proteomes" id="UP000324022">
    <property type="component" value="Unassembled WGS sequence"/>
</dbReference>
<feature type="signal peptide" evidence="1">
    <location>
        <begin position="1"/>
        <end position="20"/>
    </location>
</feature>